<name>A0A8S4P3W3_OWEFU</name>
<protein>
    <submittedName>
        <fullName evidence="2">Uncharacterized protein</fullName>
    </submittedName>
</protein>
<evidence type="ECO:0000256" key="1">
    <source>
        <dbReference type="ARBA" id="ARBA00023172"/>
    </source>
</evidence>
<dbReference type="Gene3D" id="1.10.443.10">
    <property type="entry name" value="Intergrase catalytic core"/>
    <property type="match status" value="1"/>
</dbReference>
<dbReference type="InterPro" id="IPR011010">
    <property type="entry name" value="DNA_brk_join_enz"/>
</dbReference>
<evidence type="ECO:0000313" key="3">
    <source>
        <dbReference type="Proteomes" id="UP000749559"/>
    </source>
</evidence>
<dbReference type="EMBL" id="CAIIXF020000007">
    <property type="protein sequence ID" value="CAH1789110.1"/>
    <property type="molecule type" value="Genomic_DNA"/>
</dbReference>
<dbReference type="SUPFAM" id="SSF56349">
    <property type="entry name" value="DNA breaking-rejoining enzymes"/>
    <property type="match status" value="1"/>
</dbReference>
<dbReference type="Proteomes" id="UP000749559">
    <property type="component" value="Unassembled WGS sequence"/>
</dbReference>
<dbReference type="GO" id="GO:0006310">
    <property type="term" value="P:DNA recombination"/>
    <property type="evidence" value="ECO:0007669"/>
    <property type="project" value="UniProtKB-KW"/>
</dbReference>
<dbReference type="OrthoDB" id="1647768at2759"/>
<dbReference type="GO" id="GO:0015074">
    <property type="term" value="P:DNA integration"/>
    <property type="evidence" value="ECO:0007669"/>
    <property type="project" value="InterPro"/>
</dbReference>
<dbReference type="AlphaFoldDB" id="A0A8S4P3W3"/>
<evidence type="ECO:0000313" key="2">
    <source>
        <dbReference type="EMBL" id="CAH1789110.1"/>
    </source>
</evidence>
<dbReference type="InterPro" id="IPR013762">
    <property type="entry name" value="Integrase-like_cat_sf"/>
</dbReference>
<keyword evidence="1" id="KW-0233">DNA recombination</keyword>
<comment type="caution">
    <text evidence="2">The sequence shown here is derived from an EMBL/GenBank/DDBJ whole genome shotgun (WGS) entry which is preliminary data.</text>
</comment>
<gene>
    <name evidence="2" type="ORF">OFUS_LOCUS14524</name>
</gene>
<reference evidence="2" key="1">
    <citation type="submission" date="2022-03" db="EMBL/GenBank/DDBJ databases">
        <authorList>
            <person name="Martin C."/>
        </authorList>
    </citation>
    <scope>NUCLEOTIDE SEQUENCE</scope>
</reference>
<sequence length="100" mass="11186">MYDRLRLYLTTLGIFEGETPHSLRAGCAITLMLSGAAKSSSDIMNHIGWFSYDSVQHYSRSGIMKDSCITSEKLAKSMSSSDDPENIYKKHSCETNNIKL</sequence>
<proteinExistence type="predicted"/>
<keyword evidence="3" id="KW-1185">Reference proteome</keyword>
<organism evidence="2 3">
    <name type="scientific">Owenia fusiformis</name>
    <name type="common">Polychaete worm</name>
    <dbReference type="NCBI Taxonomy" id="6347"/>
    <lineage>
        <taxon>Eukaryota</taxon>
        <taxon>Metazoa</taxon>
        <taxon>Spiralia</taxon>
        <taxon>Lophotrochozoa</taxon>
        <taxon>Annelida</taxon>
        <taxon>Polychaeta</taxon>
        <taxon>Sedentaria</taxon>
        <taxon>Canalipalpata</taxon>
        <taxon>Sabellida</taxon>
        <taxon>Oweniida</taxon>
        <taxon>Oweniidae</taxon>
        <taxon>Owenia</taxon>
    </lineage>
</organism>
<accession>A0A8S4P3W3</accession>
<dbReference type="GO" id="GO:0003677">
    <property type="term" value="F:DNA binding"/>
    <property type="evidence" value="ECO:0007669"/>
    <property type="project" value="InterPro"/>
</dbReference>